<name>A0A448XR82_9PLAT</name>
<dbReference type="AlphaFoldDB" id="A0A448XR82"/>
<accession>A0A448XR82</accession>
<evidence type="ECO:0000313" key="2">
    <source>
        <dbReference type="Proteomes" id="UP000784294"/>
    </source>
</evidence>
<dbReference type="OrthoDB" id="10257284at2759"/>
<dbReference type="Proteomes" id="UP000784294">
    <property type="component" value="Unassembled WGS sequence"/>
</dbReference>
<reference evidence="1" key="1">
    <citation type="submission" date="2018-11" db="EMBL/GenBank/DDBJ databases">
        <authorList>
            <consortium name="Pathogen Informatics"/>
        </authorList>
    </citation>
    <scope>NUCLEOTIDE SEQUENCE</scope>
</reference>
<protein>
    <submittedName>
        <fullName evidence="1">Uncharacterized protein</fullName>
    </submittedName>
</protein>
<organism evidence="1 2">
    <name type="scientific">Protopolystoma xenopodis</name>
    <dbReference type="NCBI Taxonomy" id="117903"/>
    <lineage>
        <taxon>Eukaryota</taxon>
        <taxon>Metazoa</taxon>
        <taxon>Spiralia</taxon>
        <taxon>Lophotrochozoa</taxon>
        <taxon>Platyhelminthes</taxon>
        <taxon>Monogenea</taxon>
        <taxon>Polyopisthocotylea</taxon>
        <taxon>Polystomatidea</taxon>
        <taxon>Polystomatidae</taxon>
        <taxon>Protopolystoma</taxon>
    </lineage>
</organism>
<keyword evidence="2" id="KW-1185">Reference proteome</keyword>
<proteinExistence type="predicted"/>
<dbReference type="EMBL" id="CAAALY010277275">
    <property type="protein sequence ID" value="VEL42881.1"/>
    <property type="molecule type" value="Genomic_DNA"/>
</dbReference>
<dbReference type="InterPro" id="IPR029033">
    <property type="entry name" value="His_PPase_superfam"/>
</dbReference>
<sequence>MLLALSCSAEEWPPFCADLVFELYSRRKSSDPAVATSHSKEASVSSPLTEDLWLRVAYLGSMLPLARNWGLQVSNGQAKSGNTVYTDLSDDDCLVPLTELLRRWKDKAISPERYTKLCRSYAHGNPTSTGLGPKTI</sequence>
<gene>
    <name evidence="1" type="ORF">PXEA_LOCUS36321</name>
</gene>
<comment type="caution">
    <text evidence="1">The sequence shown here is derived from an EMBL/GenBank/DDBJ whole genome shotgun (WGS) entry which is preliminary data.</text>
</comment>
<evidence type="ECO:0000313" key="1">
    <source>
        <dbReference type="EMBL" id="VEL42881.1"/>
    </source>
</evidence>
<dbReference type="Gene3D" id="3.40.50.1240">
    <property type="entry name" value="Phosphoglycerate mutase-like"/>
    <property type="match status" value="1"/>
</dbReference>